<dbReference type="EMBL" id="KQ964284">
    <property type="protein sequence ID" value="KXJ85382.1"/>
    <property type="molecule type" value="Genomic_DNA"/>
</dbReference>
<dbReference type="CDD" id="cd12148">
    <property type="entry name" value="fungal_TF_MHR"/>
    <property type="match status" value="1"/>
</dbReference>
<dbReference type="InParanoid" id="A0A136IK84"/>
<evidence type="ECO:0000259" key="4">
    <source>
        <dbReference type="PROSITE" id="PS50048"/>
    </source>
</evidence>
<sequence>MRRHIRHACDSCRRRKARCDGTAPVCTGCRSLGINCEYGTPRAKRGPKPRTSVSTKMEVTAERSPQALSTSTASRTQLSTDRPAQASGAPSPAVIPVPHHAAIQARSSSTDSTRSVQILPHNAHRALLKAVEPLWSDLVVFGQQCVEHWVEQSFAVLPILDAYSTWSSAMLLLPKAGERFAQGPRSLSGMGSFALLTACCAQTLYSGSMPIPPGGERAADAFLTASRSMLVQHEEADVAQPTACSLAIRVLQASALHSQGKTRMAGYVIGQATRLVLDMRSYDEEVLAQLGDSREVQLRRNLFWVLHSIDKSIALVGGLPSTLHIRLIDPAQLEHETDGTPVRLLEGMPQSLGLPTHEHSLRAGFDICNRQWLLADGISRTLDLLASFGSVSGTGLEPLASQVTADFVALCGLPDTAPAWLCDPAARYDHETQLPQQAMQRRREAHWAQHVNILVTHHCLKLLVLARAAQSSLAGLLGSVNDERLAALRSTEVAAELVGYIERVPMKALKANGEALVEKLRKVGVILLEISYQCKSEVIVERGKVLLGRLLNLIASLDSKASDTPDENISH</sequence>
<keyword evidence="6" id="KW-1185">Reference proteome</keyword>
<keyword evidence="2" id="KW-0539">Nucleus</keyword>
<organism evidence="5 6">
    <name type="scientific">Microdochium bolleyi</name>
    <dbReference type="NCBI Taxonomy" id="196109"/>
    <lineage>
        <taxon>Eukaryota</taxon>
        <taxon>Fungi</taxon>
        <taxon>Dikarya</taxon>
        <taxon>Ascomycota</taxon>
        <taxon>Pezizomycotina</taxon>
        <taxon>Sordariomycetes</taxon>
        <taxon>Xylariomycetidae</taxon>
        <taxon>Xylariales</taxon>
        <taxon>Microdochiaceae</taxon>
        <taxon>Microdochium</taxon>
    </lineage>
</organism>
<dbReference type="Proteomes" id="UP000070501">
    <property type="component" value="Unassembled WGS sequence"/>
</dbReference>
<dbReference type="GO" id="GO:0003677">
    <property type="term" value="F:DNA binding"/>
    <property type="evidence" value="ECO:0007669"/>
    <property type="project" value="InterPro"/>
</dbReference>
<feature type="region of interest" description="Disordered" evidence="3">
    <location>
        <begin position="38"/>
        <end position="96"/>
    </location>
</feature>
<dbReference type="GO" id="GO:0000981">
    <property type="term" value="F:DNA-binding transcription factor activity, RNA polymerase II-specific"/>
    <property type="evidence" value="ECO:0007669"/>
    <property type="project" value="InterPro"/>
</dbReference>
<dbReference type="SMART" id="SM00066">
    <property type="entry name" value="GAL4"/>
    <property type="match status" value="1"/>
</dbReference>
<dbReference type="InterPro" id="IPR007219">
    <property type="entry name" value="XnlR_reg_dom"/>
</dbReference>
<proteinExistence type="predicted"/>
<accession>A0A136IK84</accession>
<name>A0A136IK84_9PEZI</name>
<protein>
    <recommendedName>
        <fullName evidence="4">Zn(2)-C6 fungal-type domain-containing protein</fullName>
    </recommendedName>
</protein>
<reference evidence="6" key="1">
    <citation type="submission" date="2016-02" db="EMBL/GenBank/DDBJ databases">
        <title>Draft genome sequence of Microdochium bolleyi, a fungal endophyte of beachgrass.</title>
        <authorList>
            <consortium name="DOE Joint Genome Institute"/>
            <person name="David A.S."/>
            <person name="May G."/>
            <person name="Haridas S."/>
            <person name="Lim J."/>
            <person name="Wang M."/>
            <person name="Labutti K."/>
            <person name="Lipzen A."/>
            <person name="Barry K."/>
            <person name="Grigoriev I.V."/>
        </authorList>
    </citation>
    <scope>NUCLEOTIDE SEQUENCE [LARGE SCALE GENOMIC DNA]</scope>
    <source>
        <strain evidence="6">J235TASD1</strain>
    </source>
</reference>
<keyword evidence="1" id="KW-0479">Metal-binding</keyword>
<dbReference type="Pfam" id="PF00172">
    <property type="entry name" value="Zn_clus"/>
    <property type="match status" value="1"/>
</dbReference>
<dbReference type="PANTHER" id="PTHR31668:SF30">
    <property type="entry name" value="ZN(II)2CYS6 TRANSCRIPTION FACTOR (EUROFUNG)"/>
    <property type="match status" value="1"/>
</dbReference>
<dbReference type="InterPro" id="IPR001138">
    <property type="entry name" value="Zn2Cys6_DnaBD"/>
</dbReference>
<dbReference type="GO" id="GO:0006351">
    <property type="term" value="P:DNA-templated transcription"/>
    <property type="evidence" value="ECO:0007669"/>
    <property type="project" value="InterPro"/>
</dbReference>
<dbReference type="SMART" id="SM00906">
    <property type="entry name" value="Fungal_trans"/>
    <property type="match status" value="1"/>
</dbReference>
<dbReference type="GO" id="GO:0008270">
    <property type="term" value="F:zinc ion binding"/>
    <property type="evidence" value="ECO:0007669"/>
    <property type="project" value="InterPro"/>
</dbReference>
<dbReference type="OrthoDB" id="4774032at2759"/>
<dbReference type="STRING" id="196109.A0A136IK84"/>
<feature type="domain" description="Zn(2)-C6 fungal-type" evidence="4">
    <location>
        <begin position="8"/>
        <end position="38"/>
    </location>
</feature>
<dbReference type="PROSITE" id="PS00463">
    <property type="entry name" value="ZN2_CY6_FUNGAL_1"/>
    <property type="match status" value="1"/>
</dbReference>
<dbReference type="PANTHER" id="PTHR31668">
    <property type="entry name" value="GLUCOSE TRANSPORT TRANSCRIPTION REGULATOR RGT1-RELATED-RELATED"/>
    <property type="match status" value="1"/>
</dbReference>
<feature type="compositionally biased region" description="Polar residues" evidence="3">
    <location>
        <begin position="66"/>
        <end position="82"/>
    </location>
</feature>
<gene>
    <name evidence="5" type="ORF">Micbo1qcDRAFT_223330</name>
</gene>
<evidence type="ECO:0000256" key="1">
    <source>
        <dbReference type="ARBA" id="ARBA00022723"/>
    </source>
</evidence>
<dbReference type="AlphaFoldDB" id="A0A136IK84"/>
<evidence type="ECO:0000256" key="3">
    <source>
        <dbReference type="SAM" id="MobiDB-lite"/>
    </source>
</evidence>
<dbReference type="CDD" id="cd00067">
    <property type="entry name" value="GAL4"/>
    <property type="match status" value="1"/>
</dbReference>
<evidence type="ECO:0000256" key="2">
    <source>
        <dbReference type="ARBA" id="ARBA00023242"/>
    </source>
</evidence>
<dbReference type="SUPFAM" id="SSF57701">
    <property type="entry name" value="Zn2/Cys6 DNA-binding domain"/>
    <property type="match status" value="1"/>
</dbReference>
<evidence type="ECO:0000313" key="5">
    <source>
        <dbReference type="EMBL" id="KXJ85382.1"/>
    </source>
</evidence>
<dbReference type="InterPro" id="IPR050797">
    <property type="entry name" value="Carb_Metab_Trans_Reg"/>
</dbReference>
<dbReference type="InterPro" id="IPR036864">
    <property type="entry name" value="Zn2-C6_fun-type_DNA-bd_sf"/>
</dbReference>
<dbReference type="Gene3D" id="4.10.240.10">
    <property type="entry name" value="Zn(2)-C6 fungal-type DNA-binding domain"/>
    <property type="match status" value="1"/>
</dbReference>
<dbReference type="PROSITE" id="PS50048">
    <property type="entry name" value="ZN2_CY6_FUNGAL_2"/>
    <property type="match status" value="1"/>
</dbReference>
<dbReference type="Pfam" id="PF04082">
    <property type="entry name" value="Fungal_trans"/>
    <property type="match status" value="1"/>
</dbReference>
<evidence type="ECO:0000313" key="6">
    <source>
        <dbReference type="Proteomes" id="UP000070501"/>
    </source>
</evidence>